<evidence type="ECO:0000313" key="8">
    <source>
        <dbReference type="EMBL" id="PKN02566.1"/>
    </source>
</evidence>
<evidence type="ECO:0000259" key="7">
    <source>
        <dbReference type="Pfam" id="PF00828"/>
    </source>
</evidence>
<feature type="domain" description="Large ribosomal subunit protein uL15/eL18" evidence="7">
    <location>
        <begin position="79"/>
        <end position="146"/>
    </location>
</feature>
<evidence type="ECO:0000256" key="1">
    <source>
        <dbReference type="ARBA" id="ARBA00007320"/>
    </source>
</evidence>
<dbReference type="InterPro" id="IPR021131">
    <property type="entry name" value="Ribosomal_uL15/eL18"/>
</dbReference>
<evidence type="ECO:0000313" key="9">
    <source>
        <dbReference type="Proteomes" id="UP000233417"/>
    </source>
</evidence>
<sequence>MHLDSIPRRKNRTGKAKRLGRGYGSGVGGHTATRGTKGQKSRAGHKSLLFFEGGNVPFFRRMPKKKGFNKSDKVEATAINLDILEKNFKAGETVTIDSLKEKALIAKKTLSVKILGSGDISKKILIEGIPASETAKEKVLKAGGTIK</sequence>
<proteinExistence type="inferred from homology"/>
<dbReference type="InterPro" id="IPR036227">
    <property type="entry name" value="Ribosomal_uL15/eL18_sf"/>
</dbReference>
<comment type="similarity">
    <text evidence="1 4 5">Belongs to the universal ribosomal protein uL15 family.</text>
</comment>
<dbReference type="Gene3D" id="3.100.10.10">
    <property type="match status" value="1"/>
</dbReference>
<dbReference type="PANTHER" id="PTHR12934">
    <property type="entry name" value="50S RIBOSOMAL PROTEIN L15"/>
    <property type="match status" value="1"/>
</dbReference>
<reference evidence="8 9" key="1">
    <citation type="journal article" date="2017" name="ISME J.">
        <title>Potential for microbial H2 and metal transformations associated with novel bacteria and archaea in deep terrestrial subsurface sediments.</title>
        <authorList>
            <person name="Hernsdorf A.W."/>
            <person name="Amano Y."/>
            <person name="Miyakawa K."/>
            <person name="Ise K."/>
            <person name="Suzuki Y."/>
            <person name="Anantharaman K."/>
            <person name="Probst A."/>
            <person name="Burstein D."/>
            <person name="Thomas B.C."/>
            <person name="Banfield J.F."/>
        </authorList>
    </citation>
    <scope>NUCLEOTIDE SEQUENCE [LARGE SCALE GENOMIC DNA]</scope>
    <source>
        <strain evidence="8">HGW-Dojkabacteria-1</strain>
    </source>
</reference>
<feature type="compositionally biased region" description="Basic residues" evidence="6">
    <location>
        <begin position="8"/>
        <end position="20"/>
    </location>
</feature>
<keyword evidence="4" id="KW-0699">rRNA-binding</keyword>
<dbReference type="GO" id="GO:0006412">
    <property type="term" value="P:translation"/>
    <property type="evidence" value="ECO:0007669"/>
    <property type="project" value="UniProtKB-UniRule"/>
</dbReference>
<dbReference type="InterPro" id="IPR001196">
    <property type="entry name" value="Ribosomal_uL15_CS"/>
</dbReference>
<evidence type="ECO:0000256" key="6">
    <source>
        <dbReference type="SAM" id="MobiDB-lite"/>
    </source>
</evidence>
<keyword evidence="3 4" id="KW-0687">Ribonucleoprotein</keyword>
<organism evidence="8 9">
    <name type="scientific">Candidatus Dojkabacteria bacterium HGW-Dojkabacteria-1</name>
    <dbReference type="NCBI Taxonomy" id="2013761"/>
    <lineage>
        <taxon>Bacteria</taxon>
        <taxon>Candidatus Dojkabacteria</taxon>
    </lineage>
</organism>
<dbReference type="InterPro" id="IPR030878">
    <property type="entry name" value="Ribosomal_uL15"/>
</dbReference>
<evidence type="ECO:0000256" key="5">
    <source>
        <dbReference type="RuleBase" id="RU003888"/>
    </source>
</evidence>
<dbReference type="PROSITE" id="PS00475">
    <property type="entry name" value="RIBOSOMAL_L15"/>
    <property type="match status" value="1"/>
</dbReference>
<dbReference type="AlphaFoldDB" id="A0A2N2F342"/>
<evidence type="ECO:0000256" key="2">
    <source>
        <dbReference type="ARBA" id="ARBA00022980"/>
    </source>
</evidence>
<dbReference type="SUPFAM" id="SSF52080">
    <property type="entry name" value="Ribosomal proteins L15p and L18e"/>
    <property type="match status" value="1"/>
</dbReference>
<dbReference type="GO" id="GO:0003735">
    <property type="term" value="F:structural constituent of ribosome"/>
    <property type="evidence" value="ECO:0007669"/>
    <property type="project" value="InterPro"/>
</dbReference>
<protein>
    <recommendedName>
        <fullName evidence="4">Large ribosomal subunit protein uL15</fullName>
    </recommendedName>
</protein>
<feature type="region of interest" description="Disordered" evidence="6">
    <location>
        <begin position="1"/>
        <end position="44"/>
    </location>
</feature>
<dbReference type="NCBIfam" id="TIGR01071">
    <property type="entry name" value="rplO_bact"/>
    <property type="match status" value="1"/>
</dbReference>
<comment type="function">
    <text evidence="4">Binds to the 23S rRNA.</text>
</comment>
<dbReference type="InterPro" id="IPR005749">
    <property type="entry name" value="Ribosomal_uL15_bac-type"/>
</dbReference>
<keyword evidence="4" id="KW-0694">RNA-binding</keyword>
<keyword evidence="2 4" id="KW-0689">Ribosomal protein</keyword>
<dbReference type="Pfam" id="PF00828">
    <property type="entry name" value="Ribosomal_L27A"/>
    <property type="match status" value="1"/>
</dbReference>
<dbReference type="HAMAP" id="MF_01341">
    <property type="entry name" value="Ribosomal_uL15"/>
    <property type="match status" value="1"/>
</dbReference>
<accession>A0A2N2F342</accession>
<comment type="subunit">
    <text evidence="4">Part of the 50S ribosomal subunit.</text>
</comment>
<dbReference type="GO" id="GO:0022625">
    <property type="term" value="C:cytosolic large ribosomal subunit"/>
    <property type="evidence" value="ECO:0007669"/>
    <property type="project" value="TreeGrafter"/>
</dbReference>
<dbReference type="PANTHER" id="PTHR12934:SF11">
    <property type="entry name" value="LARGE RIBOSOMAL SUBUNIT PROTEIN UL15M"/>
    <property type="match status" value="1"/>
</dbReference>
<gene>
    <name evidence="4" type="primary">rplO</name>
    <name evidence="8" type="ORF">CVU76_00810</name>
</gene>
<evidence type="ECO:0000256" key="4">
    <source>
        <dbReference type="HAMAP-Rule" id="MF_01341"/>
    </source>
</evidence>
<dbReference type="EMBL" id="PHAO01000001">
    <property type="protein sequence ID" value="PKN02566.1"/>
    <property type="molecule type" value="Genomic_DNA"/>
</dbReference>
<dbReference type="Proteomes" id="UP000233417">
    <property type="component" value="Unassembled WGS sequence"/>
</dbReference>
<dbReference type="GO" id="GO:0019843">
    <property type="term" value="F:rRNA binding"/>
    <property type="evidence" value="ECO:0007669"/>
    <property type="project" value="UniProtKB-UniRule"/>
</dbReference>
<comment type="caution">
    <text evidence="8">The sequence shown here is derived from an EMBL/GenBank/DDBJ whole genome shotgun (WGS) entry which is preliminary data.</text>
</comment>
<name>A0A2N2F342_9BACT</name>
<evidence type="ECO:0000256" key="3">
    <source>
        <dbReference type="ARBA" id="ARBA00023274"/>
    </source>
</evidence>